<comment type="caution">
    <text evidence="3">The sequence shown here is derived from an EMBL/GenBank/DDBJ whole genome shotgun (WGS) entry which is preliminary data.</text>
</comment>
<keyword evidence="2" id="KW-0677">Repeat</keyword>
<dbReference type="Proteomes" id="UP001162131">
    <property type="component" value="Unassembled WGS sequence"/>
</dbReference>
<dbReference type="AlphaFoldDB" id="A0AAU9ITT5"/>
<dbReference type="EMBL" id="CAJZBQ010000020">
    <property type="protein sequence ID" value="CAG9318262.1"/>
    <property type="molecule type" value="Genomic_DNA"/>
</dbReference>
<dbReference type="GO" id="GO:0016460">
    <property type="term" value="C:myosin II complex"/>
    <property type="evidence" value="ECO:0007669"/>
    <property type="project" value="TreeGrafter"/>
</dbReference>
<sequence>MAIKEDSMHKHIFDLYDKEHDLVVNMDCLGDAARLLGANLSDAEIEDFMSALDKSEPLIEFETFEELVNQLIAKDKISKYDLIKRLEPFDKDLDGMVAVSDIINLLCGPGEPLSREDAEEILHDINPQNSPKISITSLIDNLLRNELI</sequence>
<name>A0AAU9ITT5_9CILI</name>
<protein>
    <recommendedName>
        <fullName evidence="5">Myosin light chain</fullName>
    </recommendedName>
</protein>
<evidence type="ECO:0000313" key="3">
    <source>
        <dbReference type="EMBL" id="CAG9318262.1"/>
    </source>
</evidence>
<accession>A0AAU9ITT5</accession>
<dbReference type="InterPro" id="IPR050230">
    <property type="entry name" value="CALM/Myosin/TropC-like"/>
</dbReference>
<keyword evidence="1" id="KW-0479">Metal-binding</keyword>
<evidence type="ECO:0000313" key="4">
    <source>
        <dbReference type="Proteomes" id="UP001162131"/>
    </source>
</evidence>
<gene>
    <name evidence="3" type="ORF">BSTOLATCC_MIC20740</name>
</gene>
<dbReference type="Gene3D" id="1.10.238.10">
    <property type="entry name" value="EF-hand"/>
    <property type="match status" value="1"/>
</dbReference>
<dbReference type="PANTHER" id="PTHR23048">
    <property type="entry name" value="MYOSIN LIGHT CHAIN 1, 3"/>
    <property type="match status" value="1"/>
</dbReference>
<reference evidence="3" key="1">
    <citation type="submission" date="2021-09" db="EMBL/GenBank/DDBJ databases">
        <authorList>
            <consortium name="AG Swart"/>
            <person name="Singh M."/>
            <person name="Singh A."/>
            <person name="Seah K."/>
            <person name="Emmerich C."/>
        </authorList>
    </citation>
    <scope>NUCLEOTIDE SEQUENCE</scope>
    <source>
        <strain evidence="3">ATCC30299</strain>
    </source>
</reference>
<organism evidence="3 4">
    <name type="scientific">Blepharisma stoltei</name>
    <dbReference type="NCBI Taxonomy" id="1481888"/>
    <lineage>
        <taxon>Eukaryota</taxon>
        <taxon>Sar</taxon>
        <taxon>Alveolata</taxon>
        <taxon>Ciliophora</taxon>
        <taxon>Postciliodesmatophora</taxon>
        <taxon>Heterotrichea</taxon>
        <taxon>Heterotrichida</taxon>
        <taxon>Blepharismidae</taxon>
        <taxon>Blepharisma</taxon>
    </lineage>
</organism>
<dbReference type="PANTHER" id="PTHR23048:SF0">
    <property type="entry name" value="CALMODULIN LIKE 3"/>
    <property type="match status" value="1"/>
</dbReference>
<dbReference type="GO" id="GO:0046872">
    <property type="term" value="F:metal ion binding"/>
    <property type="evidence" value="ECO:0007669"/>
    <property type="project" value="UniProtKB-KW"/>
</dbReference>
<keyword evidence="4" id="KW-1185">Reference proteome</keyword>
<evidence type="ECO:0000256" key="2">
    <source>
        <dbReference type="ARBA" id="ARBA00022737"/>
    </source>
</evidence>
<evidence type="ECO:0000256" key="1">
    <source>
        <dbReference type="ARBA" id="ARBA00022723"/>
    </source>
</evidence>
<dbReference type="SUPFAM" id="SSF47473">
    <property type="entry name" value="EF-hand"/>
    <property type="match status" value="1"/>
</dbReference>
<dbReference type="InterPro" id="IPR011992">
    <property type="entry name" value="EF-hand-dom_pair"/>
</dbReference>
<evidence type="ECO:0008006" key="5">
    <source>
        <dbReference type="Google" id="ProtNLM"/>
    </source>
</evidence>
<proteinExistence type="predicted"/>